<dbReference type="PANTHER" id="PTHR35807">
    <property type="entry name" value="TRANSCRIPTIONAL REGULATOR REDD-RELATED"/>
    <property type="match status" value="1"/>
</dbReference>
<feature type="domain" description="OmpR/PhoB-type" evidence="8">
    <location>
        <begin position="23"/>
        <end position="119"/>
    </location>
</feature>
<feature type="DNA-binding region" description="OmpR/PhoB-type" evidence="6">
    <location>
        <begin position="23"/>
        <end position="119"/>
    </location>
</feature>
<evidence type="ECO:0000256" key="7">
    <source>
        <dbReference type="SAM" id="MobiDB-lite"/>
    </source>
</evidence>
<dbReference type="GO" id="GO:0006355">
    <property type="term" value="P:regulation of DNA-templated transcription"/>
    <property type="evidence" value="ECO:0007669"/>
    <property type="project" value="InterPro"/>
</dbReference>
<keyword evidence="4 6" id="KW-0238">DNA-binding</keyword>
<dbReference type="InterPro" id="IPR001867">
    <property type="entry name" value="OmpR/PhoB-type_DNA-bd"/>
</dbReference>
<evidence type="ECO:0000256" key="6">
    <source>
        <dbReference type="PROSITE-ProRule" id="PRU01091"/>
    </source>
</evidence>
<feature type="compositionally biased region" description="Basic and acidic residues" evidence="7">
    <location>
        <begin position="269"/>
        <end position="299"/>
    </location>
</feature>
<evidence type="ECO:0000313" key="9">
    <source>
        <dbReference type="EMBL" id="AOR32919.1"/>
    </source>
</evidence>
<dbReference type="PRINTS" id="PR00364">
    <property type="entry name" value="DISEASERSIST"/>
</dbReference>
<feature type="compositionally biased region" description="Low complexity" evidence="7">
    <location>
        <begin position="666"/>
        <end position="675"/>
    </location>
</feature>
<dbReference type="Pfam" id="PF00931">
    <property type="entry name" value="NB-ARC"/>
    <property type="match status" value="1"/>
</dbReference>
<dbReference type="Pfam" id="PF03704">
    <property type="entry name" value="BTAD"/>
    <property type="match status" value="1"/>
</dbReference>
<keyword evidence="2" id="KW-0902">Two-component regulatory system</keyword>
<evidence type="ECO:0000256" key="5">
    <source>
        <dbReference type="ARBA" id="ARBA00023163"/>
    </source>
</evidence>
<sequence>MRRCELRFGLLGPPVLYDRPPFDISYEPPGALSGTSPADDIPDDAVRAIGSPKVRTLLAALLLEPGRVVSVESLKDALWGGAPPVSAQASLHNHVTRLRRLLDDPDRLRAVPPGYVLRVDQGELDVHVFDARVAEARAAHARRDWPGVVRACTAGLALWRGTPLSGLPADLGGYALVQRLEEARRLLLERRYDAELALGGARLSGIVPELAALVAEYPLREAYHRQLMLALHRTGRQAEALAVHRDLRARLIEELGVEPGPAVREAHVEVLRGSDGEDQQRRTEEERRGGPRIAEEGVRRQPQAAGESEGAAKEEGPTPDRHEGGGTPGPRQAPRPAQLPPPPAHFTGRADVRRALRHTLTEPPAPAPAIAVISGMAGVGKSALALDVAHELRARFTDGQLYVNLHGATPGMTPLTSAQALAALLRDLGAEPRSIPEHPDAAAALLRSLLAPARILLVLDDAANAAQVRPLLPAGPGCAVIVTSRSPLTALDGARRFPLAPLTGEDSAALLRAVSGREGLDAGHALVELTGRLPLALRVVAARLAARRALTPEVLADQLADTGGRLRHLEYDDLSVRRSLAVAHDALAAAEREADQDAALALRRIGALDLPTYGAPLIARLTGTDERRAEAALDRLVDVALLEETAYGRYAPHDLVRDFARELADPGPAMGTATPTAPPAEPEPPGTNGTDPTDTSRHTPTPPRTADARSGAPVEADRRTDPSDVSASASASVPDAGACSGAFGEANRPTDSADVSPLGSGAGPAAFPGSGARSGAPVDVGRGTDSADVSAPAPSPDPAALPHAGVRPGVPRDVAPHLGSVPGPTPDLTALRWYAAVAERVLEAVVEPGIDLDDRRRATSAQPVEHAGDVAEVPAFESDEEAFGWGEVELENVVALVARNADTADPRRAAHLSALARLLFPYVQRGGRVAEMEVLGQAALGAARRLGDAAAEAYALGDLAGLHFLTGRQKDALALTDQSLEIWRRLGVASRIRRCLNNRGLLLEGLGRFAESGEALRQSLAYSRQLNDPYGEAVTRSHLGNLYEHTDPRAAIEQHRRSLAIGDAIGAVIVRHSAHCNIGYAQLALGEPAAAARHFEESLVILGGHGDWHGESQTRLGLVRALRELGETERAERECAELLRRADARADRYMGGLARHQRGLLLSAQGRRAEAHDTWRAALTALDGTDAQTVVTELRELLAQ</sequence>
<dbReference type="InterPro" id="IPR003593">
    <property type="entry name" value="AAA+_ATPase"/>
</dbReference>
<dbReference type="Pfam" id="PF13424">
    <property type="entry name" value="TPR_12"/>
    <property type="match status" value="1"/>
</dbReference>
<dbReference type="Gene3D" id="1.10.10.10">
    <property type="entry name" value="Winged helix-like DNA-binding domain superfamily/Winged helix DNA-binding domain"/>
    <property type="match status" value="1"/>
</dbReference>
<evidence type="ECO:0000256" key="4">
    <source>
        <dbReference type="ARBA" id="ARBA00023125"/>
    </source>
</evidence>
<dbReference type="InterPro" id="IPR036388">
    <property type="entry name" value="WH-like_DNA-bd_sf"/>
</dbReference>
<dbReference type="PANTHER" id="PTHR35807:SF1">
    <property type="entry name" value="TRANSCRIPTIONAL REGULATOR REDD"/>
    <property type="match status" value="1"/>
</dbReference>
<feature type="compositionally biased region" description="Low complexity" evidence="7">
    <location>
        <begin position="723"/>
        <end position="736"/>
    </location>
</feature>
<dbReference type="InterPro" id="IPR019734">
    <property type="entry name" value="TPR_rpt"/>
</dbReference>
<evidence type="ECO:0000256" key="1">
    <source>
        <dbReference type="ARBA" id="ARBA00005820"/>
    </source>
</evidence>
<dbReference type="SUPFAM" id="SSF46894">
    <property type="entry name" value="C-terminal effector domain of the bipartite response regulators"/>
    <property type="match status" value="1"/>
</dbReference>
<dbReference type="SMART" id="SM01043">
    <property type="entry name" value="BTAD"/>
    <property type="match status" value="1"/>
</dbReference>
<evidence type="ECO:0000256" key="3">
    <source>
        <dbReference type="ARBA" id="ARBA00023015"/>
    </source>
</evidence>
<evidence type="ECO:0000313" key="10">
    <source>
        <dbReference type="Proteomes" id="UP000094960"/>
    </source>
</evidence>
<dbReference type="Gene3D" id="3.40.50.300">
    <property type="entry name" value="P-loop containing nucleotide triphosphate hydrolases"/>
    <property type="match status" value="1"/>
</dbReference>
<dbReference type="InterPro" id="IPR011990">
    <property type="entry name" value="TPR-like_helical_dom_sf"/>
</dbReference>
<dbReference type="InterPro" id="IPR051677">
    <property type="entry name" value="AfsR-DnrI-RedD_regulator"/>
</dbReference>
<dbReference type="InterPro" id="IPR005158">
    <property type="entry name" value="BTAD"/>
</dbReference>
<keyword evidence="5" id="KW-0804">Transcription</keyword>
<dbReference type="GO" id="GO:0003677">
    <property type="term" value="F:DNA binding"/>
    <property type="evidence" value="ECO:0007669"/>
    <property type="project" value="UniProtKB-UniRule"/>
</dbReference>
<protein>
    <submittedName>
        <fullName evidence="9">Transcriptional regulator</fullName>
    </submittedName>
</protein>
<feature type="region of interest" description="Disordered" evidence="7">
    <location>
        <begin position="664"/>
        <end position="825"/>
    </location>
</feature>
<feature type="compositionally biased region" description="Basic and acidic residues" evidence="7">
    <location>
        <begin position="310"/>
        <end position="324"/>
    </location>
</feature>
<dbReference type="SMART" id="SM00862">
    <property type="entry name" value="Trans_reg_C"/>
    <property type="match status" value="1"/>
</dbReference>
<keyword evidence="10" id="KW-1185">Reference proteome</keyword>
<dbReference type="Gene3D" id="1.25.40.10">
    <property type="entry name" value="Tetratricopeptide repeat domain"/>
    <property type="match status" value="3"/>
</dbReference>
<dbReference type="SUPFAM" id="SSF52540">
    <property type="entry name" value="P-loop containing nucleoside triphosphate hydrolases"/>
    <property type="match status" value="1"/>
</dbReference>
<dbReference type="EMBL" id="CP017248">
    <property type="protein sequence ID" value="AOR32919.1"/>
    <property type="molecule type" value="Genomic_DNA"/>
</dbReference>
<dbReference type="PROSITE" id="PS51755">
    <property type="entry name" value="OMPR_PHOB"/>
    <property type="match status" value="1"/>
</dbReference>
<dbReference type="RefSeq" id="WP_069779504.1">
    <property type="nucleotide sequence ID" value="NZ_CP017248.1"/>
</dbReference>
<dbReference type="InterPro" id="IPR027417">
    <property type="entry name" value="P-loop_NTPase"/>
</dbReference>
<dbReference type="SMART" id="SM00382">
    <property type="entry name" value="AAA"/>
    <property type="match status" value="1"/>
</dbReference>
<dbReference type="KEGG" id="spun:BFF78_19275"/>
<dbReference type="SMART" id="SM00028">
    <property type="entry name" value="TPR"/>
    <property type="match status" value="4"/>
</dbReference>
<name>A0A1D7YC38_9ACTN</name>
<organism evidence="9 10">
    <name type="scientific">Streptomyces fodineus</name>
    <dbReference type="NCBI Taxonomy" id="1904616"/>
    <lineage>
        <taxon>Bacteria</taxon>
        <taxon>Bacillati</taxon>
        <taxon>Actinomycetota</taxon>
        <taxon>Actinomycetes</taxon>
        <taxon>Kitasatosporales</taxon>
        <taxon>Streptomycetaceae</taxon>
        <taxon>Streptomyces</taxon>
    </lineage>
</organism>
<feature type="compositionally biased region" description="Pro residues" evidence="7">
    <location>
        <begin position="676"/>
        <end position="685"/>
    </location>
</feature>
<dbReference type="Pfam" id="PF00486">
    <property type="entry name" value="Trans_reg_C"/>
    <property type="match status" value="1"/>
</dbReference>
<keyword evidence="3" id="KW-0805">Transcription regulation</keyword>
<evidence type="ECO:0000256" key="2">
    <source>
        <dbReference type="ARBA" id="ARBA00023012"/>
    </source>
</evidence>
<dbReference type="CDD" id="cd15831">
    <property type="entry name" value="BTAD"/>
    <property type="match status" value="1"/>
</dbReference>
<feature type="compositionally biased region" description="Low complexity" evidence="7">
    <location>
        <begin position="756"/>
        <end position="777"/>
    </location>
</feature>
<accession>A0A1D7YC38</accession>
<feature type="region of interest" description="Disordered" evidence="7">
    <location>
        <begin position="269"/>
        <end position="347"/>
    </location>
</feature>
<dbReference type="GO" id="GO:0000160">
    <property type="term" value="P:phosphorelay signal transduction system"/>
    <property type="evidence" value="ECO:0007669"/>
    <property type="project" value="UniProtKB-KW"/>
</dbReference>
<dbReference type="Proteomes" id="UP000094960">
    <property type="component" value="Chromosome"/>
</dbReference>
<proteinExistence type="inferred from homology"/>
<evidence type="ECO:0000259" key="8">
    <source>
        <dbReference type="PROSITE" id="PS51755"/>
    </source>
</evidence>
<reference evidence="10" key="1">
    <citation type="submission" date="2016-09" db="EMBL/GenBank/DDBJ databases">
        <title>Streptomyces puniciscabiei strain:TW1S1 Genome sequencing and assembly.</title>
        <authorList>
            <person name="Kim M.-K."/>
            <person name="Kim S.B."/>
        </authorList>
    </citation>
    <scope>NUCLEOTIDE SEQUENCE [LARGE SCALE GENOMIC DNA]</scope>
    <source>
        <strain evidence="10">TW1S1</strain>
    </source>
</reference>
<dbReference type="InterPro" id="IPR002182">
    <property type="entry name" value="NB-ARC"/>
</dbReference>
<feature type="compositionally biased region" description="Pro residues" evidence="7">
    <location>
        <begin position="331"/>
        <end position="344"/>
    </location>
</feature>
<dbReference type="AlphaFoldDB" id="A0A1D7YC38"/>
<dbReference type="InterPro" id="IPR016032">
    <property type="entry name" value="Sig_transdc_resp-reg_C-effctor"/>
</dbReference>
<comment type="similarity">
    <text evidence="1">Belongs to the AfsR/DnrI/RedD regulatory family.</text>
</comment>
<gene>
    <name evidence="9" type="ORF">BFF78_19275</name>
</gene>
<dbReference type="SUPFAM" id="SSF48452">
    <property type="entry name" value="TPR-like"/>
    <property type="match status" value="3"/>
</dbReference>